<proteinExistence type="predicted"/>
<organism evidence="2">
    <name type="scientific">Lepeophtheirus salmonis</name>
    <name type="common">Salmon louse</name>
    <name type="synonym">Caligus salmonis</name>
    <dbReference type="NCBI Taxonomy" id="72036"/>
    <lineage>
        <taxon>Eukaryota</taxon>
        <taxon>Metazoa</taxon>
        <taxon>Ecdysozoa</taxon>
        <taxon>Arthropoda</taxon>
        <taxon>Crustacea</taxon>
        <taxon>Multicrustacea</taxon>
        <taxon>Hexanauplia</taxon>
        <taxon>Copepoda</taxon>
        <taxon>Siphonostomatoida</taxon>
        <taxon>Caligidae</taxon>
        <taxon>Lepeophtheirus</taxon>
    </lineage>
</organism>
<evidence type="ECO:0000313" key="2">
    <source>
        <dbReference type="EMBL" id="CDW20303.1"/>
    </source>
</evidence>
<protein>
    <submittedName>
        <fullName evidence="2">Uncharacterized protein</fullName>
    </submittedName>
</protein>
<feature type="compositionally biased region" description="Polar residues" evidence="1">
    <location>
        <begin position="7"/>
        <end position="18"/>
    </location>
</feature>
<dbReference type="AlphaFoldDB" id="A0A0K2T2N9"/>
<dbReference type="EMBL" id="HACA01002942">
    <property type="protein sequence ID" value="CDW20303.1"/>
    <property type="molecule type" value="Transcribed_RNA"/>
</dbReference>
<accession>A0A0K2T2N9</accession>
<feature type="non-terminal residue" evidence="2">
    <location>
        <position position="1"/>
    </location>
</feature>
<sequence length="82" mass="9333">FRGRSLNPPTSFNNSLQSGPKHGSDLDEELLVHVGFCLENGSQQRVNSVICTFIQGVQIRQARRTDFLYPKHTDLYKILVFP</sequence>
<reference evidence="2" key="1">
    <citation type="submission" date="2014-05" db="EMBL/GenBank/DDBJ databases">
        <authorList>
            <person name="Chronopoulou M."/>
        </authorList>
    </citation>
    <scope>NUCLEOTIDE SEQUENCE</scope>
    <source>
        <tissue evidence="2">Whole organism</tissue>
    </source>
</reference>
<evidence type="ECO:0000256" key="1">
    <source>
        <dbReference type="SAM" id="MobiDB-lite"/>
    </source>
</evidence>
<feature type="region of interest" description="Disordered" evidence="1">
    <location>
        <begin position="1"/>
        <end position="22"/>
    </location>
</feature>
<name>A0A0K2T2N9_LEPSM</name>